<evidence type="ECO:0000313" key="1">
    <source>
        <dbReference type="EMBL" id="CEP10014.1"/>
    </source>
</evidence>
<protein>
    <submittedName>
        <fullName evidence="1">Uncharacterized protein</fullName>
    </submittedName>
</protein>
<proteinExistence type="predicted"/>
<evidence type="ECO:0000313" key="2">
    <source>
        <dbReference type="Proteomes" id="UP000054107"/>
    </source>
</evidence>
<dbReference type="EMBL" id="LN723087">
    <property type="protein sequence ID" value="CEP10014.1"/>
    <property type="molecule type" value="Genomic_DNA"/>
</dbReference>
<dbReference type="AlphaFoldDB" id="A0A0B7N4M1"/>
<name>A0A0B7N4M1_9FUNG</name>
<dbReference type="Proteomes" id="UP000054107">
    <property type="component" value="Unassembled WGS sequence"/>
</dbReference>
<keyword evidence="2" id="KW-1185">Reference proteome</keyword>
<accession>A0A0B7N4M1</accession>
<sequence length="160" mass="18115">MPPHPAAQKRNGLICRNENKVDQVAIKPDKQLEWNYDSIRVDCPTSCYFYGHDQNMVKGDSTTFFTSRAGVKTDTDKQLKTRMAQKSVAGRLSKAHEKNQGSLNPHLYAHVKEICVSCNALYLQQVSRPVAPVHSQQADPRSTRNFFKAYSRSTIFQANN</sequence>
<organism evidence="1 2">
    <name type="scientific">Parasitella parasitica</name>
    <dbReference type="NCBI Taxonomy" id="35722"/>
    <lineage>
        <taxon>Eukaryota</taxon>
        <taxon>Fungi</taxon>
        <taxon>Fungi incertae sedis</taxon>
        <taxon>Mucoromycota</taxon>
        <taxon>Mucoromycotina</taxon>
        <taxon>Mucoromycetes</taxon>
        <taxon>Mucorales</taxon>
        <taxon>Mucorineae</taxon>
        <taxon>Mucoraceae</taxon>
        <taxon>Parasitella</taxon>
    </lineage>
</organism>
<gene>
    <name evidence="1" type="primary">PARPA_03631.1 scaffold 9253</name>
</gene>
<reference evidence="1 2" key="1">
    <citation type="submission" date="2014-09" db="EMBL/GenBank/DDBJ databases">
        <authorList>
            <person name="Ellenberger Sabrina"/>
        </authorList>
    </citation>
    <scope>NUCLEOTIDE SEQUENCE [LARGE SCALE GENOMIC DNA]</scope>
    <source>
        <strain evidence="1 2">CBS 412.66</strain>
    </source>
</reference>